<comment type="caution">
    <text evidence="1">The sequence shown here is derived from an EMBL/GenBank/DDBJ whole genome shotgun (WGS) entry which is preliminary data.</text>
</comment>
<organism evidence="1 2">
    <name type="scientific">Brachionus plicatilis</name>
    <name type="common">Marine rotifer</name>
    <name type="synonym">Brachionus muelleri</name>
    <dbReference type="NCBI Taxonomy" id="10195"/>
    <lineage>
        <taxon>Eukaryota</taxon>
        <taxon>Metazoa</taxon>
        <taxon>Spiralia</taxon>
        <taxon>Gnathifera</taxon>
        <taxon>Rotifera</taxon>
        <taxon>Eurotatoria</taxon>
        <taxon>Monogononta</taxon>
        <taxon>Pseudotrocha</taxon>
        <taxon>Ploima</taxon>
        <taxon>Brachionidae</taxon>
        <taxon>Brachionus</taxon>
    </lineage>
</organism>
<dbReference type="Proteomes" id="UP000276133">
    <property type="component" value="Unassembled WGS sequence"/>
</dbReference>
<dbReference type="EMBL" id="REGN01005192">
    <property type="protein sequence ID" value="RNA14429.1"/>
    <property type="molecule type" value="Genomic_DNA"/>
</dbReference>
<sequence length="90" mass="10373">MLEININRANAFFINLKLNGNIPLDSVNSPGALSDTASNLKKLTRNWKIYKILPSKYSIILLKAFNAYHYLLILNLPLKFDLICIQNYKF</sequence>
<protein>
    <submittedName>
        <fullName evidence="1">Uncharacterized protein</fullName>
    </submittedName>
</protein>
<reference evidence="1 2" key="1">
    <citation type="journal article" date="2018" name="Sci. Rep.">
        <title>Genomic signatures of local adaptation to the degree of environmental predictability in rotifers.</title>
        <authorList>
            <person name="Franch-Gras L."/>
            <person name="Hahn C."/>
            <person name="Garcia-Roger E.M."/>
            <person name="Carmona M.J."/>
            <person name="Serra M."/>
            <person name="Gomez A."/>
        </authorList>
    </citation>
    <scope>NUCLEOTIDE SEQUENCE [LARGE SCALE GENOMIC DNA]</scope>
    <source>
        <strain evidence="1">HYR1</strain>
    </source>
</reference>
<evidence type="ECO:0000313" key="1">
    <source>
        <dbReference type="EMBL" id="RNA14429.1"/>
    </source>
</evidence>
<accession>A0A3M7QT91</accession>
<evidence type="ECO:0000313" key="2">
    <source>
        <dbReference type="Proteomes" id="UP000276133"/>
    </source>
</evidence>
<gene>
    <name evidence="1" type="ORF">BpHYR1_021990</name>
</gene>
<keyword evidence="2" id="KW-1185">Reference proteome</keyword>
<name>A0A3M7QT91_BRAPC</name>
<dbReference type="AlphaFoldDB" id="A0A3M7QT91"/>
<proteinExistence type="predicted"/>